<comment type="caution">
    <text evidence="3">The sequence shown here is derived from an EMBL/GenBank/DDBJ whole genome shotgun (WGS) entry which is preliminary data.</text>
</comment>
<dbReference type="Proteomes" id="UP000274920">
    <property type="component" value="Unassembled WGS sequence"/>
</dbReference>
<sequence length="204" mass="24465">MAIFKIAAEENGKTAVYRTEKDLRNLLFYAYNHSSYTIMENLYSIGEGIMECIYNQMMYLQWRRVKSLNTRALHYILSFDTQRWEKDVDPSTMMEIMRFLNLYLFGEYQNILFLHLDNMSHHHIHMIVNPVNINTLRLCRDTWKGIGWKIAELLGQMYNIPLQCFTYRDYDGIVRFGNETGVDLYKDKWVKMLGIENRIPYLKE</sequence>
<dbReference type="EMBL" id="RHJS01000002">
    <property type="protein sequence ID" value="RRK31591.1"/>
    <property type="molecule type" value="Genomic_DNA"/>
</dbReference>
<dbReference type="Pfam" id="PF03432">
    <property type="entry name" value="Relaxase"/>
    <property type="match status" value="1"/>
</dbReference>
<accession>A0A3R8R535</accession>
<dbReference type="InterPro" id="IPR005094">
    <property type="entry name" value="Endonuclease_MobA/VirD2"/>
</dbReference>
<organism evidence="3 4">
    <name type="scientific">Schaedlerella arabinosiphila</name>
    <dbReference type="NCBI Taxonomy" id="2044587"/>
    <lineage>
        <taxon>Bacteria</taxon>
        <taxon>Bacillati</taxon>
        <taxon>Bacillota</taxon>
        <taxon>Clostridia</taxon>
        <taxon>Lachnospirales</taxon>
        <taxon>Lachnospiraceae</taxon>
        <taxon>Schaedlerella</taxon>
    </lineage>
</organism>
<dbReference type="AlphaFoldDB" id="A0A3R8R535"/>
<reference evidence="3" key="1">
    <citation type="submission" date="2018-10" db="EMBL/GenBank/DDBJ databases">
        <title>Schaedlerella arabinophila gen. nov. sp. nov., isolated from the mouse intestinal tract and comparative analysis with the genome of the closely related altered Schaedler flora strain ASF502.</title>
        <authorList>
            <person name="Miyake S."/>
            <person name="Soh M."/>
            <person name="Seedorf H."/>
        </authorList>
    </citation>
    <scope>NUCLEOTIDE SEQUENCE [LARGE SCALE GENOMIC DNA]</scope>
    <source>
        <strain evidence="3">DSM 106076</strain>
    </source>
</reference>
<gene>
    <name evidence="2" type="ORF">EBB54_09645</name>
    <name evidence="3" type="ORF">EBB54_13480</name>
</gene>
<evidence type="ECO:0000313" key="2">
    <source>
        <dbReference type="EMBL" id="RRK31591.1"/>
    </source>
</evidence>
<name>A0A3R8R535_9FIRM</name>
<evidence type="ECO:0000259" key="1">
    <source>
        <dbReference type="Pfam" id="PF03432"/>
    </source>
</evidence>
<protein>
    <recommendedName>
        <fullName evidence="1">MobA/VirD2-like nuclease domain-containing protein</fullName>
    </recommendedName>
</protein>
<evidence type="ECO:0000313" key="3">
    <source>
        <dbReference type="EMBL" id="RRK32262.1"/>
    </source>
</evidence>
<feature type="domain" description="MobA/VirD2-like nuclease" evidence="1">
    <location>
        <begin position="50"/>
        <end position="145"/>
    </location>
</feature>
<proteinExistence type="predicted"/>
<evidence type="ECO:0000313" key="4">
    <source>
        <dbReference type="Proteomes" id="UP000274920"/>
    </source>
</evidence>
<keyword evidence="4" id="KW-1185">Reference proteome</keyword>
<dbReference type="RefSeq" id="WP_125127232.1">
    <property type="nucleotide sequence ID" value="NZ_RHJS01000002.1"/>
</dbReference>
<dbReference type="EMBL" id="RHJS01000002">
    <property type="protein sequence ID" value="RRK32262.1"/>
    <property type="molecule type" value="Genomic_DNA"/>
</dbReference>